<dbReference type="EMBL" id="BAABIB010000045">
    <property type="protein sequence ID" value="GAA5158360.1"/>
    <property type="molecule type" value="Genomic_DNA"/>
</dbReference>
<evidence type="ECO:0000313" key="1">
    <source>
        <dbReference type="EMBL" id="GAA5158360.1"/>
    </source>
</evidence>
<dbReference type="RefSeq" id="WP_346053483.1">
    <property type="nucleotide sequence ID" value="NZ_BAABIB010000045.1"/>
</dbReference>
<dbReference type="SUPFAM" id="SSF53335">
    <property type="entry name" value="S-adenosyl-L-methionine-dependent methyltransferases"/>
    <property type="match status" value="1"/>
</dbReference>
<accession>A0ABP9Q831</accession>
<evidence type="ECO:0000313" key="2">
    <source>
        <dbReference type="Proteomes" id="UP001500192"/>
    </source>
</evidence>
<dbReference type="Gene3D" id="3.40.50.150">
    <property type="entry name" value="Vaccinia Virus protein VP39"/>
    <property type="match status" value="1"/>
</dbReference>
<comment type="caution">
    <text evidence="1">The sequence shown here is derived from an EMBL/GenBank/DDBJ whole genome shotgun (WGS) entry which is preliminary data.</text>
</comment>
<dbReference type="Pfam" id="PF13489">
    <property type="entry name" value="Methyltransf_23"/>
    <property type="match status" value="1"/>
</dbReference>
<gene>
    <name evidence="1" type="ORF">GCM10023214_19350</name>
</gene>
<evidence type="ECO:0008006" key="3">
    <source>
        <dbReference type="Google" id="ProtNLM"/>
    </source>
</evidence>
<proteinExistence type="predicted"/>
<dbReference type="CDD" id="cd02440">
    <property type="entry name" value="AdoMet_MTases"/>
    <property type="match status" value="1"/>
</dbReference>
<organism evidence="1 2">
    <name type="scientific">Amycolatopsis dongchuanensis</name>
    <dbReference type="NCBI Taxonomy" id="1070866"/>
    <lineage>
        <taxon>Bacteria</taxon>
        <taxon>Bacillati</taxon>
        <taxon>Actinomycetota</taxon>
        <taxon>Actinomycetes</taxon>
        <taxon>Pseudonocardiales</taxon>
        <taxon>Pseudonocardiaceae</taxon>
        <taxon>Amycolatopsis</taxon>
    </lineage>
</organism>
<sequence>MTIASPSPESVDIDAAKWLVGQANAQGGTYHRLDFGDGLVIEGDYDMPKYLPYYDLPEDLAGKTVLDAGTASGFFAIETERRGATVTAIDIWGDDCLLAQLIRTFHLGIRYVQKNLYDLDSTFGQFDLVVCGSLLLHLPDPVGALRALRSVTKDRLILSSAATPDSATTRQPVCYFRGDRATEADYWYYWEFSAFALERMLLAAGFSRVENVRHFDLCTEPGRIEFATPHVSLSAYV</sequence>
<dbReference type="Proteomes" id="UP001500192">
    <property type="component" value="Unassembled WGS sequence"/>
</dbReference>
<protein>
    <recommendedName>
        <fullName evidence="3">Methyltransferase domain-containing protein</fullName>
    </recommendedName>
</protein>
<reference evidence="2" key="1">
    <citation type="journal article" date="2019" name="Int. J. Syst. Evol. Microbiol.">
        <title>The Global Catalogue of Microorganisms (GCM) 10K type strain sequencing project: providing services to taxonomists for standard genome sequencing and annotation.</title>
        <authorList>
            <consortium name="The Broad Institute Genomics Platform"/>
            <consortium name="The Broad Institute Genome Sequencing Center for Infectious Disease"/>
            <person name="Wu L."/>
            <person name="Ma J."/>
        </authorList>
    </citation>
    <scope>NUCLEOTIDE SEQUENCE [LARGE SCALE GENOMIC DNA]</scope>
    <source>
        <strain evidence="2">JCM 18054</strain>
    </source>
</reference>
<keyword evidence="2" id="KW-1185">Reference proteome</keyword>
<name>A0ABP9Q831_9PSEU</name>
<dbReference type="InterPro" id="IPR029063">
    <property type="entry name" value="SAM-dependent_MTases_sf"/>
</dbReference>